<sequence length="268" mass="32095">MRYSFKGFWKKYGEYSEQPIVNFKNRFIIILKNPVEYYVWSTYTVVNQAEYNHLKIPVTEYSSDDYNDDGAADKLFMKMVFPLKQNETVEEVFLMVLFDYRIQLRSRISMETALVSNFQLTKSCSKMGLFGKLELDQLIPLPSYGTYRDFDGRLIDEFMSDVRHYTENSIRLRYNNRNFTTRLKREVVSCTQPQSSADNERFILQLEILIPEQRFVYKTGVLELLKWSWIQYLSVFLIFNFLFKKFFKFMIENQILPTAVVYNNTVQQ</sequence>
<keyword evidence="12" id="KW-1185">Reference proteome</keyword>
<dbReference type="GO" id="GO:0032880">
    <property type="term" value="P:regulation of protein localization"/>
    <property type="evidence" value="ECO:0007669"/>
    <property type="project" value="TreeGrafter"/>
</dbReference>
<protein>
    <recommendedName>
        <fullName evidence="3">Transmembrane protein 231</fullName>
    </recommendedName>
</protein>
<comment type="similarity">
    <text evidence="2">Belongs to the TMEM231 family.</text>
</comment>
<comment type="subcellular location">
    <subcellularLocation>
        <location evidence="1">Cell projection</location>
        <location evidence="1">Cilium membrane</location>
        <topology evidence="1">Multi-pass membrane protein</topology>
    </subcellularLocation>
</comment>
<dbReference type="InterPro" id="IPR019306">
    <property type="entry name" value="TMEM231"/>
</dbReference>
<dbReference type="PANTHER" id="PTHR14605">
    <property type="entry name" value="CHST5 PROTEIN"/>
    <property type="match status" value="1"/>
</dbReference>
<dbReference type="PANTHER" id="PTHR14605:SF1">
    <property type="entry name" value="TRANSMEMBRANE PROTEIN 231"/>
    <property type="match status" value="1"/>
</dbReference>
<evidence type="ECO:0000256" key="11">
    <source>
        <dbReference type="ARBA" id="ARBA00024803"/>
    </source>
</evidence>
<keyword evidence="8" id="KW-0472">Membrane</keyword>
<dbReference type="WBParaSite" id="SMUV_0000962801-mRNA-1">
    <property type="protein sequence ID" value="SMUV_0000962801-mRNA-1"/>
    <property type="gene ID" value="SMUV_0000962801"/>
</dbReference>
<evidence type="ECO:0000313" key="13">
    <source>
        <dbReference type="WBParaSite" id="SMUV_0000962801-mRNA-1"/>
    </source>
</evidence>
<evidence type="ECO:0000256" key="9">
    <source>
        <dbReference type="ARBA" id="ARBA00023180"/>
    </source>
</evidence>
<evidence type="ECO:0000256" key="6">
    <source>
        <dbReference type="ARBA" id="ARBA00022989"/>
    </source>
</evidence>
<dbReference type="GO" id="GO:0060170">
    <property type="term" value="C:ciliary membrane"/>
    <property type="evidence" value="ECO:0007669"/>
    <property type="project" value="UniProtKB-SubCell"/>
</dbReference>
<keyword evidence="5" id="KW-0812">Transmembrane</keyword>
<organism evidence="12 13">
    <name type="scientific">Syphacia muris</name>
    <dbReference type="NCBI Taxonomy" id="451379"/>
    <lineage>
        <taxon>Eukaryota</taxon>
        <taxon>Metazoa</taxon>
        <taxon>Ecdysozoa</taxon>
        <taxon>Nematoda</taxon>
        <taxon>Chromadorea</taxon>
        <taxon>Rhabditida</taxon>
        <taxon>Spirurina</taxon>
        <taxon>Oxyuridomorpha</taxon>
        <taxon>Oxyuroidea</taxon>
        <taxon>Oxyuridae</taxon>
        <taxon>Syphacia</taxon>
    </lineage>
</organism>
<evidence type="ECO:0000256" key="2">
    <source>
        <dbReference type="ARBA" id="ARBA00009082"/>
    </source>
</evidence>
<accession>A0A0N5AXF1</accession>
<evidence type="ECO:0000313" key="12">
    <source>
        <dbReference type="Proteomes" id="UP000046393"/>
    </source>
</evidence>
<evidence type="ECO:0000256" key="1">
    <source>
        <dbReference type="ARBA" id="ARBA00004272"/>
    </source>
</evidence>
<evidence type="ECO:0000256" key="3">
    <source>
        <dbReference type="ARBA" id="ARBA00015087"/>
    </source>
</evidence>
<dbReference type="Proteomes" id="UP000046393">
    <property type="component" value="Unplaced"/>
</dbReference>
<evidence type="ECO:0000256" key="7">
    <source>
        <dbReference type="ARBA" id="ARBA00023069"/>
    </source>
</evidence>
<evidence type="ECO:0000256" key="5">
    <source>
        <dbReference type="ARBA" id="ARBA00022692"/>
    </source>
</evidence>
<evidence type="ECO:0000256" key="10">
    <source>
        <dbReference type="ARBA" id="ARBA00023273"/>
    </source>
</evidence>
<name>A0A0N5AXF1_9BILA</name>
<dbReference type="STRING" id="451379.A0A0N5AXF1"/>
<keyword evidence="7" id="KW-0969">Cilium</keyword>
<dbReference type="GO" id="GO:0035869">
    <property type="term" value="C:ciliary transition zone"/>
    <property type="evidence" value="ECO:0007669"/>
    <property type="project" value="TreeGrafter"/>
</dbReference>
<dbReference type="AlphaFoldDB" id="A0A0N5AXF1"/>
<keyword evidence="9" id="KW-0325">Glycoprotein</keyword>
<evidence type="ECO:0000256" key="8">
    <source>
        <dbReference type="ARBA" id="ARBA00023136"/>
    </source>
</evidence>
<dbReference type="Pfam" id="PF10149">
    <property type="entry name" value="TM231"/>
    <property type="match status" value="1"/>
</dbReference>
<comment type="function">
    <text evidence="11">Transmembrane component of the tectonic-like complex, a complex localized at the transition zone of primary cilia and acting as a barrier that prevents diffusion of transmembrane proteins between the cilia and plasma membranes. Required for ciliogenesis and sonic hedgehog/SHH signaling.</text>
</comment>
<reference evidence="13" key="1">
    <citation type="submission" date="2017-02" db="UniProtKB">
        <authorList>
            <consortium name="WormBaseParasite"/>
        </authorList>
    </citation>
    <scope>IDENTIFICATION</scope>
</reference>
<dbReference type="GO" id="GO:0060271">
    <property type="term" value="P:cilium assembly"/>
    <property type="evidence" value="ECO:0007669"/>
    <property type="project" value="TreeGrafter"/>
</dbReference>
<keyword evidence="6" id="KW-1133">Transmembrane helix</keyword>
<keyword evidence="4" id="KW-1003">Cell membrane</keyword>
<keyword evidence="10" id="KW-0966">Cell projection</keyword>
<proteinExistence type="inferred from homology"/>
<evidence type="ECO:0000256" key="4">
    <source>
        <dbReference type="ARBA" id="ARBA00022475"/>
    </source>
</evidence>